<dbReference type="STRING" id="1365950.SAMN05428963_10633"/>
<evidence type="ECO:0000313" key="2">
    <source>
        <dbReference type="Proteomes" id="UP000190135"/>
    </source>
</evidence>
<dbReference type="Proteomes" id="UP000190135">
    <property type="component" value="Unassembled WGS sequence"/>
</dbReference>
<name>A0A1T4R5A9_9HYPH</name>
<protein>
    <submittedName>
        <fullName evidence="1">Uncharacterized protein</fullName>
    </submittedName>
</protein>
<evidence type="ECO:0000313" key="1">
    <source>
        <dbReference type="EMBL" id="SKA11133.1"/>
    </source>
</evidence>
<proteinExistence type="predicted"/>
<dbReference type="EMBL" id="FUXL01000006">
    <property type="protein sequence ID" value="SKA11133.1"/>
    <property type="molecule type" value="Genomic_DNA"/>
</dbReference>
<dbReference type="RefSeq" id="WP_078708291.1">
    <property type="nucleotide sequence ID" value="NZ_FUXL01000006.1"/>
</dbReference>
<accession>A0A1T4R5A9</accession>
<dbReference type="OrthoDB" id="8098202at2"/>
<organism evidence="1 2">
    <name type="scientific">Consotaella salsifontis</name>
    <dbReference type="NCBI Taxonomy" id="1365950"/>
    <lineage>
        <taxon>Bacteria</taxon>
        <taxon>Pseudomonadati</taxon>
        <taxon>Pseudomonadota</taxon>
        <taxon>Alphaproteobacteria</taxon>
        <taxon>Hyphomicrobiales</taxon>
        <taxon>Aurantimonadaceae</taxon>
        <taxon>Consotaella</taxon>
    </lineage>
</organism>
<sequence length="124" mass="13592">MRANNLHRRAFLGGAASIPVIVTVPAVALASEPDPLLELIREYRRQLAVFNASDAETDEEMDALADETFNPPYDELVWNAPQATTEEGAIEALRLANEYEHFGDPDMMRSLIGAALPYFEGAAS</sequence>
<gene>
    <name evidence="1" type="ORF">SAMN05428963_10633</name>
</gene>
<dbReference type="AlphaFoldDB" id="A0A1T4R5A9"/>
<keyword evidence="2" id="KW-1185">Reference proteome</keyword>
<reference evidence="2" key="1">
    <citation type="submission" date="2017-02" db="EMBL/GenBank/DDBJ databases">
        <authorList>
            <person name="Varghese N."/>
            <person name="Submissions S."/>
        </authorList>
    </citation>
    <scope>NUCLEOTIDE SEQUENCE [LARGE SCALE GENOMIC DNA]</scope>
    <source>
        <strain evidence="2">USBA 369</strain>
    </source>
</reference>